<dbReference type="Proteomes" id="UP000275078">
    <property type="component" value="Unassembled WGS sequence"/>
</dbReference>
<proteinExistence type="predicted"/>
<evidence type="ECO:0000313" key="4">
    <source>
        <dbReference type="Proteomes" id="UP000275078"/>
    </source>
</evidence>
<protein>
    <submittedName>
        <fullName evidence="3">Uncharacterized protein</fullName>
    </submittedName>
</protein>
<evidence type="ECO:0000313" key="3">
    <source>
        <dbReference type="EMBL" id="RPA79807.1"/>
    </source>
</evidence>
<feature type="region of interest" description="Disordered" evidence="1">
    <location>
        <begin position="139"/>
        <end position="174"/>
    </location>
</feature>
<accession>A0A3N4I2Y2</accession>
<name>A0A3N4I2Y2_ASCIM</name>
<dbReference type="AlphaFoldDB" id="A0A3N4I2Y2"/>
<dbReference type="EMBL" id="ML119695">
    <property type="protein sequence ID" value="RPA79807.1"/>
    <property type="molecule type" value="Genomic_DNA"/>
</dbReference>
<organism evidence="3 4">
    <name type="scientific">Ascobolus immersus RN42</name>
    <dbReference type="NCBI Taxonomy" id="1160509"/>
    <lineage>
        <taxon>Eukaryota</taxon>
        <taxon>Fungi</taxon>
        <taxon>Dikarya</taxon>
        <taxon>Ascomycota</taxon>
        <taxon>Pezizomycotina</taxon>
        <taxon>Pezizomycetes</taxon>
        <taxon>Pezizales</taxon>
        <taxon>Ascobolaceae</taxon>
        <taxon>Ascobolus</taxon>
    </lineage>
</organism>
<feature type="region of interest" description="Disordered" evidence="1">
    <location>
        <begin position="204"/>
        <end position="249"/>
    </location>
</feature>
<reference evidence="3 4" key="1">
    <citation type="journal article" date="2018" name="Nat. Ecol. Evol.">
        <title>Pezizomycetes genomes reveal the molecular basis of ectomycorrhizal truffle lifestyle.</title>
        <authorList>
            <person name="Murat C."/>
            <person name="Payen T."/>
            <person name="Noel B."/>
            <person name="Kuo A."/>
            <person name="Morin E."/>
            <person name="Chen J."/>
            <person name="Kohler A."/>
            <person name="Krizsan K."/>
            <person name="Balestrini R."/>
            <person name="Da Silva C."/>
            <person name="Montanini B."/>
            <person name="Hainaut M."/>
            <person name="Levati E."/>
            <person name="Barry K.W."/>
            <person name="Belfiori B."/>
            <person name="Cichocki N."/>
            <person name="Clum A."/>
            <person name="Dockter R.B."/>
            <person name="Fauchery L."/>
            <person name="Guy J."/>
            <person name="Iotti M."/>
            <person name="Le Tacon F."/>
            <person name="Lindquist E.A."/>
            <person name="Lipzen A."/>
            <person name="Malagnac F."/>
            <person name="Mello A."/>
            <person name="Molinier V."/>
            <person name="Miyauchi S."/>
            <person name="Poulain J."/>
            <person name="Riccioni C."/>
            <person name="Rubini A."/>
            <person name="Sitrit Y."/>
            <person name="Splivallo R."/>
            <person name="Traeger S."/>
            <person name="Wang M."/>
            <person name="Zifcakova L."/>
            <person name="Wipf D."/>
            <person name="Zambonelli A."/>
            <person name="Paolocci F."/>
            <person name="Nowrousian M."/>
            <person name="Ottonello S."/>
            <person name="Baldrian P."/>
            <person name="Spatafora J.W."/>
            <person name="Henrissat B."/>
            <person name="Nagy L.G."/>
            <person name="Aury J.M."/>
            <person name="Wincker P."/>
            <person name="Grigoriev I.V."/>
            <person name="Bonfante P."/>
            <person name="Martin F.M."/>
        </authorList>
    </citation>
    <scope>NUCLEOTIDE SEQUENCE [LARGE SCALE GENOMIC DNA]</scope>
    <source>
        <strain evidence="3 4">RN42</strain>
    </source>
</reference>
<evidence type="ECO:0000256" key="1">
    <source>
        <dbReference type="SAM" id="MobiDB-lite"/>
    </source>
</evidence>
<keyword evidence="4" id="KW-1185">Reference proteome</keyword>
<keyword evidence="2" id="KW-0732">Signal</keyword>
<sequence length="507" mass="56889">MLLIGLTWWYQQSSAAPNQPQRYTDILLPNSTYSNHLSQYENPSLIMPTIHQKSKLSKAQYNDIITKMHIGMKKVEENRRRRRAYVARCASSIKGRSYKETLDVIVANIPHMAALERAKRAHDAERNLRDIAHVSRKMQARWAKKDAQSKENNTSDDAPLDTGSGPEPETILPSTVLSRRELLRSYQQMLRQVPGSYKELHRSASFGAASPPSSPPPYVGQPVSPDLSCLSHSPTQEFDDKVSYTGHQRTGKMKRITVQDIMSLSRPSTGGRLVSAKASILPDITHSPTPATGNSHLHVSSLRSLTTKVCPSTVEDSQDRTLSTRTNTDLSTHQVYHSEYPRYDDSLYGCSRSPTPESAISLDSKGDIKDSVMLACSNAAENSDPSILYRGQSPSGELQGCLNTRDYVFGCMSEIYRSGIRVGAVFEGRLKDIMDTTGRPGLMLMRRDDAICWVTGEDETKVRELMAAGTRVRVRGMWRCVEEVEDNWSNRFSVWWADLIWWVDESG</sequence>
<feature type="signal peptide" evidence="2">
    <location>
        <begin position="1"/>
        <end position="15"/>
    </location>
</feature>
<feature type="chain" id="PRO_5017963963" evidence="2">
    <location>
        <begin position="16"/>
        <end position="507"/>
    </location>
</feature>
<gene>
    <name evidence="3" type="ORF">BJ508DRAFT_308111</name>
</gene>
<evidence type="ECO:0000256" key="2">
    <source>
        <dbReference type="SAM" id="SignalP"/>
    </source>
</evidence>